<dbReference type="InterPro" id="IPR037321">
    <property type="entry name" value="KIN17-like"/>
</dbReference>
<dbReference type="InterPro" id="IPR056767">
    <property type="entry name" value="C2H2-Znf_KIN17"/>
</dbReference>
<gene>
    <name evidence="3" type="ORF">I9W82_003985</name>
</gene>
<dbReference type="GO" id="GO:0006974">
    <property type="term" value="P:DNA damage response"/>
    <property type="evidence" value="ECO:0007669"/>
    <property type="project" value="TreeGrafter"/>
</dbReference>
<evidence type="ECO:0000313" key="3">
    <source>
        <dbReference type="EMBL" id="KAG5418457.1"/>
    </source>
</evidence>
<dbReference type="OrthoDB" id="10266249at2759"/>
<dbReference type="Pfam" id="PF25095">
    <property type="entry name" value="C2H2-zf_KIN17"/>
    <property type="match status" value="1"/>
</dbReference>
<feature type="compositionally biased region" description="Basic and acidic residues" evidence="1">
    <location>
        <begin position="193"/>
        <end position="203"/>
    </location>
</feature>
<evidence type="ECO:0000259" key="2">
    <source>
        <dbReference type="PROSITE" id="PS00028"/>
    </source>
</evidence>
<dbReference type="GO" id="GO:0003690">
    <property type="term" value="F:double-stranded DNA binding"/>
    <property type="evidence" value="ECO:0007669"/>
    <property type="project" value="TreeGrafter"/>
</dbReference>
<name>A0A8H7ZGY4_9ASCO</name>
<sequence>MARAEIGTSKYEAKRLKASGLQKLKFYCQICSKQCRDANGFKNHLQSKSHLGRISNLQSSGQSNSIVSNYSHQFQTDFLNLLRVSHGTKFINANRFYQEYIRQRDHIHMNVTRWKSLTSFVKYLGQNGLVKVKKTNDGDDEDDDDSEGFNLEIALIDSAEVQKLKTKETEESKRVDIDINEKLIQNQIKRGQELEMKKQKEAPSVEDVDSSAKDDGKARLENAEKVSGPIRLSVKKKLVGKLKPAFADDSD</sequence>
<dbReference type="InterPro" id="IPR038254">
    <property type="entry name" value="KIN17_WH-like_sf"/>
</dbReference>
<dbReference type="SMART" id="SM01253">
    <property type="entry name" value="Kin17_mid"/>
    <property type="match status" value="1"/>
</dbReference>
<dbReference type="InterPro" id="IPR013087">
    <property type="entry name" value="Znf_C2H2_type"/>
</dbReference>
<dbReference type="GeneID" id="93652614"/>
<dbReference type="GO" id="GO:0005634">
    <property type="term" value="C:nucleus"/>
    <property type="evidence" value="ECO:0007669"/>
    <property type="project" value="TreeGrafter"/>
</dbReference>
<dbReference type="Gene3D" id="3.30.160.60">
    <property type="entry name" value="Classic Zinc Finger"/>
    <property type="match status" value="1"/>
</dbReference>
<organism evidence="3 4">
    <name type="scientific">Candida metapsilosis</name>
    <dbReference type="NCBI Taxonomy" id="273372"/>
    <lineage>
        <taxon>Eukaryota</taxon>
        <taxon>Fungi</taxon>
        <taxon>Dikarya</taxon>
        <taxon>Ascomycota</taxon>
        <taxon>Saccharomycotina</taxon>
        <taxon>Pichiomycetes</taxon>
        <taxon>Debaryomycetaceae</taxon>
        <taxon>Candida/Lodderomyces clade</taxon>
        <taxon>Candida</taxon>
    </lineage>
</organism>
<dbReference type="GO" id="GO:0006260">
    <property type="term" value="P:DNA replication"/>
    <property type="evidence" value="ECO:0007669"/>
    <property type="project" value="TreeGrafter"/>
</dbReference>
<dbReference type="Proteomes" id="UP000669133">
    <property type="component" value="Unassembled WGS sequence"/>
</dbReference>
<dbReference type="PANTHER" id="PTHR12805:SF0">
    <property type="entry name" value="DNA_RNA-BINDING PROTEIN KIN17"/>
    <property type="match status" value="1"/>
</dbReference>
<dbReference type="AlphaFoldDB" id="A0A8H7ZGY4"/>
<keyword evidence="4" id="KW-1185">Reference proteome</keyword>
<feature type="compositionally biased region" description="Basic and acidic residues" evidence="1">
    <location>
        <begin position="210"/>
        <end position="224"/>
    </location>
</feature>
<dbReference type="InterPro" id="IPR036236">
    <property type="entry name" value="Znf_C2H2_sf"/>
</dbReference>
<accession>A0A8H7ZGY4</accession>
<evidence type="ECO:0000313" key="4">
    <source>
        <dbReference type="Proteomes" id="UP000669133"/>
    </source>
</evidence>
<dbReference type="EMBL" id="JAEOAQ010000005">
    <property type="protein sequence ID" value="KAG5418457.1"/>
    <property type="molecule type" value="Genomic_DNA"/>
</dbReference>
<feature type="region of interest" description="Disordered" evidence="1">
    <location>
        <begin position="193"/>
        <end position="226"/>
    </location>
</feature>
<dbReference type="Gene3D" id="1.10.10.2030">
    <property type="entry name" value="DNA/RNA-binding protein Kin17, conserved domain"/>
    <property type="match status" value="1"/>
</dbReference>
<reference evidence="3 4" key="1">
    <citation type="submission" date="2020-12" db="EMBL/GenBank/DDBJ databases">
        <title>Effect of drift, selection, and recombination on the evolution of hybrid genomes in Candida yeast pathogens.</title>
        <authorList>
            <person name="Mixao V."/>
            <person name="Ksiezopolska E."/>
            <person name="Saus E."/>
            <person name="Boekhout T."/>
            <person name="Gacser A."/>
            <person name="Gabaldon T."/>
        </authorList>
    </citation>
    <scope>NUCLEOTIDE SEQUENCE [LARGE SCALE GENOMIC DNA]</scope>
    <source>
        <strain evidence="3 4">BP57</strain>
    </source>
</reference>
<dbReference type="InterPro" id="IPR019447">
    <property type="entry name" value="DNA/RNA-bd_Kin17_WH-like_dom"/>
</dbReference>
<proteinExistence type="predicted"/>
<evidence type="ECO:0000256" key="1">
    <source>
        <dbReference type="SAM" id="MobiDB-lite"/>
    </source>
</evidence>
<dbReference type="PROSITE" id="PS00028">
    <property type="entry name" value="ZINC_FINGER_C2H2_1"/>
    <property type="match status" value="1"/>
</dbReference>
<dbReference type="SUPFAM" id="SSF57667">
    <property type="entry name" value="beta-beta-alpha zinc fingers"/>
    <property type="match status" value="1"/>
</dbReference>
<dbReference type="Pfam" id="PF10357">
    <property type="entry name" value="WH_KIN17"/>
    <property type="match status" value="1"/>
</dbReference>
<feature type="domain" description="C2H2-type" evidence="2">
    <location>
        <begin position="28"/>
        <end position="50"/>
    </location>
</feature>
<dbReference type="PANTHER" id="PTHR12805">
    <property type="entry name" value="KIN17 KIN, ANTIGENIC DETERMINANT OF RECA PROTEIN HOMOLOG"/>
    <property type="match status" value="1"/>
</dbReference>
<dbReference type="RefSeq" id="XP_067547573.1">
    <property type="nucleotide sequence ID" value="XM_067693008.1"/>
</dbReference>
<comment type="caution">
    <text evidence="3">The sequence shown here is derived from an EMBL/GenBank/DDBJ whole genome shotgun (WGS) entry which is preliminary data.</text>
</comment>
<protein>
    <recommendedName>
        <fullName evidence="2">C2H2-type domain-containing protein</fullName>
    </recommendedName>
</protein>